<keyword evidence="6 9" id="KW-0255">Endonuclease</keyword>
<keyword evidence="7 9" id="KW-0378">Hydrolase</keyword>
<evidence type="ECO:0000256" key="8">
    <source>
        <dbReference type="ARBA" id="ARBA00022833"/>
    </source>
</evidence>
<dbReference type="Proteomes" id="UP000242310">
    <property type="component" value="Unassembled WGS sequence"/>
</dbReference>
<dbReference type="GO" id="GO:0004521">
    <property type="term" value="F:RNA endonuclease activity"/>
    <property type="evidence" value="ECO:0007669"/>
    <property type="project" value="UniProtKB-UniRule"/>
</dbReference>
<evidence type="ECO:0000256" key="4">
    <source>
        <dbReference type="ARBA" id="ARBA00022722"/>
    </source>
</evidence>
<name>A0A2P8HFP4_9BACI</name>
<dbReference type="EMBL" id="PYAV01000007">
    <property type="protein sequence ID" value="PSL45021.1"/>
    <property type="molecule type" value="Genomic_DNA"/>
</dbReference>
<evidence type="ECO:0000256" key="6">
    <source>
        <dbReference type="ARBA" id="ARBA00022759"/>
    </source>
</evidence>
<reference evidence="10 11" key="1">
    <citation type="submission" date="2018-03" db="EMBL/GenBank/DDBJ databases">
        <title>Genomic Encyclopedia of Type Strains, Phase III (KMG-III): the genomes of soil and plant-associated and newly described type strains.</title>
        <authorList>
            <person name="Whitman W."/>
        </authorList>
    </citation>
    <scope>NUCLEOTIDE SEQUENCE [LARGE SCALE GENOMIC DNA]</scope>
    <source>
        <strain evidence="10 11">CGMCC 1.07653</strain>
    </source>
</reference>
<dbReference type="GO" id="GO:0006364">
    <property type="term" value="P:rRNA processing"/>
    <property type="evidence" value="ECO:0007669"/>
    <property type="project" value="UniProtKB-UniRule"/>
</dbReference>
<protein>
    <recommendedName>
        <fullName evidence="9">Endoribonuclease YbeY</fullName>
        <ecNumber evidence="9">3.1.-.-</ecNumber>
    </recommendedName>
</protein>
<dbReference type="GO" id="GO:0005737">
    <property type="term" value="C:cytoplasm"/>
    <property type="evidence" value="ECO:0007669"/>
    <property type="project" value="UniProtKB-SubCell"/>
</dbReference>
<comment type="function">
    <text evidence="9">Single strand-specific metallo-endoribonuclease involved in late-stage 70S ribosome quality control and in maturation of the 3' terminus of the 16S rRNA.</text>
</comment>
<dbReference type="HAMAP" id="MF_00009">
    <property type="entry name" value="Endoribonucl_YbeY"/>
    <property type="match status" value="1"/>
</dbReference>
<organism evidence="10 11">
    <name type="scientific">Salsuginibacillus halophilus</name>
    <dbReference type="NCBI Taxonomy" id="517424"/>
    <lineage>
        <taxon>Bacteria</taxon>
        <taxon>Bacillati</taxon>
        <taxon>Bacillota</taxon>
        <taxon>Bacilli</taxon>
        <taxon>Bacillales</taxon>
        <taxon>Bacillaceae</taxon>
        <taxon>Salsuginibacillus</taxon>
    </lineage>
</organism>
<feature type="binding site" evidence="9">
    <location>
        <position position="125"/>
    </location>
    <ligand>
        <name>Zn(2+)</name>
        <dbReference type="ChEBI" id="CHEBI:29105"/>
        <note>catalytic</note>
    </ligand>
</feature>
<sequence>MKYMVDLIDETDRLSEEHEKLVTEVLQHSCAYERIPEGSEISVTFVENDVIQNLNKDYRDKDEATDVLTFALNEGEEEALNVDQDIPDLLGDIVISIPKAEEQAGAYGHSLERELAFLAVHGFLHMLGYDHGTKEEEEEMFARQETILTEFGLGR</sequence>
<feature type="binding site" evidence="9">
    <location>
        <position position="121"/>
    </location>
    <ligand>
        <name>Zn(2+)</name>
        <dbReference type="ChEBI" id="CHEBI:29105"/>
        <note>catalytic</note>
    </ligand>
</feature>
<evidence type="ECO:0000256" key="7">
    <source>
        <dbReference type="ARBA" id="ARBA00022801"/>
    </source>
</evidence>
<dbReference type="EC" id="3.1.-.-" evidence="9"/>
<accession>A0A2P8HFP4</accession>
<dbReference type="OrthoDB" id="9807740at2"/>
<gene>
    <name evidence="9" type="primary">ybeY</name>
    <name evidence="10" type="ORF">B0H94_10726</name>
</gene>
<dbReference type="SUPFAM" id="SSF55486">
    <property type="entry name" value="Metalloproteases ('zincins'), catalytic domain"/>
    <property type="match status" value="1"/>
</dbReference>
<evidence type="ECO:0000313" key="10">
    <source>
        <dbReference type="EMBL" id="PSL45021.1"/>
    </source>
</evidence>
<dbReference type="GO" id="GO:0008270">
    <property type="term" value="F:zinc ion binding"/>
    <property type="evidence" value="ECO:0007669"/>
    <property type="project" value="UniProtKB-UniRule"/>
</dbReference>
<dbReference type="GO" id="GO:0004222">
    <property type="term" value="F:metalloendopeptidase activity"/>
    <property type="evidence" value="ECO:0007669"/>
    <property type="project" value="InterPro"/>
</dbReference>
<evidence type="ECO:0000313" key="11">
    <source>
        <dbReference type="Proteomes" id="UP000242310"/>
    </source>
</evidence>
<evidence type="ECO:0000256" key="3">
    <source>
        <dbReference type="ARBA" id="ARBA00022552"/>
    </source>
</evidence>
<keyword evidence="9" id="KW-0963">Cytoplasm</keyword>
<comment type="caution">
    <text evidence="10">The sequence shown here is derived from an EMBL/GenBank/DDBJ whole genome shotgun (WGS) entry which is preliminary data.</text>
</comment>
<dbReference type="AlphaFoldDB" id="A0A2P8HFP4"/>
<keyword evidence="8 9" id="KW-0862">Zinc</keyword>
<comment type="cofactor">
    <cofactor evidence="9">
        <name>Zn(2+)</name>
        <dbReference type="ChEBI" id="CHEBI:29105"/>
    </cofactor>
    <text evidence="9">Binds 1 zinc ion.</text>
</comment>
<dbReference type="Pfam" id="PF02130">
    <property type="entry name" value="YbeY"/>
    <property type="match status" value="1"/>
</dbReference>
<feature type="binding site" evidence="9">
    <location>
        <position position="131"/>
    </location>
    <ligand>
        <name>Zn(2+)</name>
        <dbReference type="ChEBI" id="CHEBI:29105"/>
        <note>catalytic</note>
    </ligand>
</feature>
<dbReference type="InterPro" id="IPR023091">
    <property type="entry name" value="MetalPrtase_cat_dom_sf_prd"/>
</dbReference>
<comment type="similarity">
    <text evidence="1 9">Belongs to the endoribonuclease YbeY family.</text>
</comment>
<dbReference type="PANTHER" id="PTHR46986:SF1">
    <property type="entry name" value="ENDORIBONUCLEASE YBEY, CHLOROPLASTIC"/>
    <property type="match status" value="1"/>
</dbReference>
<dbReference type="Gene3D" id="3.40.390.30">
    <property type="entry name" value="Metalloproteases ('zincins'), catalytic domain"/>
    <property type="match status" value="1"/>
</dbReference>
<keyword evidence="3 9" id="KW-0698">rRNA processing</keyword>
<evidence type="ECO:0000256" key="9">
    <source>
        <dbReference type="HAMAP-Rule" id="MF_00009"/>
    </source>
</evidence>
<dbReference type="InterPro" id="IPR002036">
    <property type="entry name" value="YbeY"/>
</dbReference>
<evidence type="ECO:0000256" key="5">
    <source>
        <dbReference type="ARBA" id="ARBA00022723"/>
    </source>
</evidence>
<dbReference type="NCBIfam" id="TIGR00043">
    <property type="entry name" value="rRNA maturation RNase YbeY"/>
    <property type="match status" value="1"/>
</dbReference>
<keyword evidence="4 9" id="KW-0540">Nuclease</keyword>
<comment type="subcellular location">
    <subcellularLocation>
        <location evidence="9">Cytoplasm</location>
    </subcellularLocation>
</comment>
<keyword evidence="5 9" id="KW-0479">Metal-binding</keyword>
<evidence type="ECO:0000256" key="1">
    <source>
        <dbReference type="ARBA" id="ARBA00010875"/>
    </source>
</evidence>
<evidence type="ECO:0000256" key="2">
    <source>
        <dbReference type="ARBA" id="ARBA00022517"/>
    </source>
</evidence>
<proteinExistence type="inferred from homology"/>
<dbReference type="RefSeq" id="WP_106588673.1">
    <property type="nucleotide sequence ID" value="NZ_PYAV01000007.1"/>
</dbReference>
<keyword evidence="11" id="KW-1185">Reference proteome</keyword>
<keyword evidence="2 9" id="KW-0690">Ribosome biogenesis</keyword>
<dbReference type="PANTHER" id="PTHR46986">
    <property type="entry name" value="ENDORIBONUCLEASE YBEY, CHLOROPLASTIC"/>
    <property type="match status" value="1"/>
</dbReference>